<name>A0A251VG06_HELAN</name>
<keyword evidence="2" id="KW-1185">Reference proteome</keyword>
<dbReference type="AlphaFoldDB" id="A0A251VG06"/>
<protein>
    <submittedName>
        <fullName evidence="1">Uncharacterized protein</fullName>
    </submittedName>
</protein>
<accession>A0A251VG06</accession>
<sequence length="129" mass="15090">MDDAGEHLHLSFSNRRKSHRCSLSFDKAISRPHFCMSKRKPPSTYHMLEHVYLSKKGLKSGDSLLFVRCGRRMSHRKFGYPSHSPVDFFPGSVLLTTKKKIWVGVVFIDLVWFPCYKIKLIRLQHGFYC</sequence>
<proteinExistence type="predicted"/>
<dbReference type="Proteomes" id="UP000215914">
    <property type="component" value="Chromosome 2"/>
</dbReference>
<gene>
    <name evidence="1" type="ORF">HannXRQ_Chr02g0047241</name>
</gene>
<dbReference type="EMBL" id="CM007891">
    <property type="protein sequence ID" value="OTG34567.1"/>
    <property type="molecule type" value="Genomic_DNA"/>
</dbReference>
<reference evidence="2" key="1">
    <citation type="journal article" date="2017" name="Nature">
        <title>The sunflower genome provides insights into oil metabolism, flowering and Asterid evolution.</title>
        <authorList>
            <person name="Badouin H."/>
            <person name="Gouzy J."/>
            <person name="Grassa C.J."/>
            <person name="Murat F."/>
            <person name="Staton S.E."/>
            <person name="Cottret L."/>
            <person name="Lelandais-Briere C."/>
            <person name="Owens G.L."/>
            <person name="Carrere S."/>
            <person name="Mayjonade B."/>
            <person name="Legrand L."/>
            <person name="Gill N."/>
            <person name="Kane N.C."/>
            <person name="Bowers J.E."/>
            <person name="Hubner S."/>
            <person name="Bellec A."/>
            <person name="Berard A."/>
            <person name="Berges H."/>
            <person name="Blanchet N."/>
            <person name="Boniface M.C."/>
            <person name="Brunel D."/>
            <person name="Catrice O."/>
            <person name="Chaidir N."/>
            <person name="Claudel C."/>
            <person name="Donnadieu C."/>
            <person name="Faraut T."/>
            <person name="Fievet G."/>
            <person name="Helmstetter N."/>
            <person name="King M."/>
            <person name="Knapp S.J."/>
            <person name="Lai Z."/>
            <person name="Le Paslier M.C."/>
            <person name="Lippi Y."/>
            <person name="Lorenzon L."/>
            <person name="Mandel J.R."/>
            <person name="Marage G."/>
            <person name="Marchand G."/>
            <person name="Marquand E."/>
            <person name="Bret-Mestries E."/>
            <person name="Morien E."/>
            <person name="Nambeesan S."/>
            <person name="Nguyen T."/>
            <person name="Pegot-Espagnet P."/>
            <person name="Pouilly N."/>
            <person name="Raftis F."/>
            <person name="Sallet E."/>
            <person name="Schiex T."/>
            <person name="Thomas J."/>
            <person name="Vandecasteele C."/>
            <person name="Vares D."/>
            <person name="Vear F."/>
            <person name="Vautrin S."/>
            <person name="Crespi M."/>
            <person name="Mangin B."/>
            <person name="Burke J.M."/>
            <person name="Salse J."/>
            <person name="Munos S."/>
            <person name="Vincourt P."/>
            <person name="Rieseberg L.H."/>
            <person name="Langlade N.B."/>
        </authorList>
    </citation>
    <scope>NUCLEOTIDE SEQUENCE [LARGE SCALE GENOMIC DNA]</scope>
    <source>
        <strain evidence="2">cv. SF193</strain>
    </source>
</reference>
<organism evidence="1 2">
    <name type="scientific">Helianthus annuus</name>
    <name type="common">Common sunflower</name>
    <dbReference type="NCBI Taxonomy" id="4232"/>
    <lineage>
        <taxon>Eukaryota</taxon>
        <taxon>Viridiplantae</taxon>
        <taxon>Streptophyta</taxon>
        <taxon>Embryophyta</taxon>
        <taxon>Tracheophyta</taxon>
        <taxon>Spermatophyta</taxon>
        <taxon>Magnoliopsida</taxon>
        <taxon>eudicotyledons</taxon>
        <taxon>Gunneridae</taxon>
        <taxon>Pentapetalae</taxon>
        <taxon>asterids</taxon>
        <taxon>campanulids</taxon>
        <taxon>Asterales</taxon>
        <taxon>Asteraceae</taxon>
        <taxon>Asteroideae</taxon>
        <taxon>Heliantheae alliance</taxon>
        <taxon>Heliantheae</taxon>
        <taxon>Helianthus</taxon>
    </lineage>
</organism>
<dbReference type="InParanoid" id="A0A251VG06"/>
<evidence type="ECO:0000313" key="1">
    <source>
        <dbReference type="EMBL" id="OTG34567.1"/>
    </source>
</evidence>
<evidence type="ECO:0000313" key="2">
    <source>
        <dbReference type="Proteomes" id="UP000215914"/>
    </source>
</evidence>